<sequence>MKVDGSRIRELRQKSGRTLQVLSEDAAISPSFLSQVERGLSEPSLDSAFRIAGSLNVPVKAIALDEDERDRDQPVSYGGMYRDRFVTPDTAETLQVLESVLEPGPQVRMHAYAHPENEEFIFVIDGVLEITVGEQVHRIRAGDSLLIDPRIRHSYANPGSTPVRWLWVSAKSPRVG</sequence>
<keyword evidence="1" id="KW-0238">DNA-binding</keyword>
<dbReference type="SMART" id="SM00530">
    <property type="entry name" value="HTH_XRE"/>
    <property type="match status" value="1"/>
</dbReference>
<dbReference type="InterPro" id="IPR013096">
    <property type="entry name" value="Cupin_2"/>
</dbReference>
<reference evidence="3" key="1">
    <citation type="submission" date="2021-06" db="EMBL/GenBank/DDBJ databases">
        <authorList>
            <person name="Criscuolo A."/>
        </authorList>
    </citation>
    <scope>NUCLEOTIDE SEQUENCE</scope>
    <source>
        <strain evidence="3">CIP111803</strain>
    </source>
</reference>
<evidence type="ECO:0000313" key="3">
    <source>
        <dbReference type="EMBL" id="CAG7611472.1"/>
    </source>
</evidence>
<dbReference type="GO" id="GO:0005829">
    <property type="term" value="C:cytosol"/>
    <property type="evidence" value="ECO:0007669"/>
    <property type="project" value="TreeGrafter"/>
</dbReference>
<dbReference type="Proteomes" id="UP000693892">
    <property type="component" value="Unassembled WGS sequence"/>
</dbReference>
<dbReference type="Pfam" id="PF01381">
    <property type="entry name" value="HTH_3"/>
    <property type="match status" value="1"/>
</dbReference>
<dbReference type="PANTHER" id="PTHR46797:SF1">
    <property type="entry name" value="METHYLPHOSPHONATE SYNTHASE"/>
    <property type="match status" value="1"/>
</dbReference>
<name>A0A916JY44_9MICO</name>
<dbReference type="PANTHER" id="PTHR46797">
    <property type="entry name" value="HTH-TYPE TRANSCRIPTIONAL REGULATOR"/>
    <property type="match status" value="1"/>
</dbReference>
<dbReference type="RefSeq" id="WP_218115048.1">
    <property type="nucleotide sequence ID" value="NZ_CAJVAP010000014.1"/>
</dbReference>
<comment type="caution">
    <text evidence="3">The sequence shown here is derived from an EMBL/GenBank/DDBJ whole genome shotgun (WGS) entry which is preliminary data.</text>
</comment>
<evidence type="ECO:0000259" key="2">
    <source>
        <dbReference type="PROSITE" id="PS50943"/>
    </source>
</evidence>
<dbReference type="AlphaFoldDB" id="A0A916JY44"/>
<accession>A0A916JY44</accession>
<proteinExistence type="predicted"/>
<gene>
    <name evidence="3" type="ORF">LEUCIP111803_01439</name>
</gene>
<dbReference type="CDD" id="cd02209">
    <property type="entry name" value="cupin_XRE_C"/>
    <property type="match status" value="1"/>
</dbReference>
<dbReference type="PROSITE" id="PS50943">
    <property type="entry name" value="HTH_CROC1"/>
    <property type="match status" value="1"/>
</dbReference>
<dbReference type="CDD" id="cd00093">
    <property type="entry name" value="HTH_XRE"/>
    <property type="match status" value="1"/>
</dbReference>
<dbReference type="GO" id="GO:0003677">
    <property type="term" value="F:DNA binding"/>
    <property type="evidence" value="ECO:0007669"/>
    <property type="project" value="UniProtKB-KW"/>
</dbReference>
<evidence type="ECO:0000256" key="1">
    <source>
        <dbReference type="ARBA" id="ARBA00023125"/>
    </source>
</evidence>
<dbReference type="Pfam" id="PF07883">
    <property type="entry name" value="Cupin_2"/>
    <property type="match status" value="1"/>
</dbReference>
<evidence type="ECO:0000313" key="4">
    <source>
        <dbReference type="Proteomes" id="UP000693892"/>
    </source>
</evidence>
<dbReference type="GO" id="GO:0003700">
    <property type="term" value="F:DNA-binding transcription factor activity"/>
    <property type="evidence" value="ECO:0007669"/>
    <property type="project" value="TreeGrafter"/>
</dbReference>
<keyword evidence="4" id="KW-1185">Reference proteome</keyword>
<dbReference type="InterPro" id="IPR050807">
    <property type="entry name" value="TransReg_Diox_bact_type"/>
</dbReference>
<dbReference type="EMBL" id="CAJVAP010000014">
    <property type="protein sequence ID" value="CAG7611472.1"/>
    <property type="molecule type" value="Genomic_DNA"/>
</dbReference>
<organism evidence="3 4">
    <name type="scientific">Leucobacter soli</name>
    <dbReference type="NCBI Taxonomy" id="2812850"/>
    <lineage>
        <taxon>Bacteria</taxon>
        <taxon>Bacillati</taxon>
        <taxon>Actinomycetota</taxon>
        <taxon>Actinomycetes</taxon>
        <taxon>Micrococcales</taxon>
        <taxon>Microbacteriaceae</taxon>
        <taxon>Leucobacter</taxon>
    </lineage>
</organism>
<dbReference type="InterPro" id="IPR001387">
    <property type="entry name" value="Cro/C1-type_HTH"/>
</dbReference>
<protein>
    <recommendedName>
        <fullName evidence="2">HTH cro/C1-type domain-containing protein</fullName>
    </recommendedName>
</protein>
<feature type="domain" description="HTH cro/C1-type" evidence="2">
    <location>
        <begin position="8"/>
        <end position="62"/>
    </location>
</feature>